<proteinExistence type="predicted"/>
<evidence type="ECO:0000313" key="2">
    <source>
        <dbReference type="Proteomes" id="UP000005203"/>
    </source>
</evidence>
<dbReference type="KEGG" id="ame:408660"/>
<keyword evidence="2" id="KW-1185">Reference proteome</keyword>
<dbReference type="OrthoDB" id="25466at2759"/>
<dbReference type="EnsemblMetazoa" id="XM_016910777">
    <property type="protein sequence ID" value="XP_016766266"/>
    <property type="gene ID" value="LOC408660"/>
</dbReference>
<evidence type="ECO:0000313" key="1">
    <source>
        <dbReference type="EnsemblMetazoa" id="XP_016766266"/>
    </source>
</evidence>
<name>A0A7M7M0C7_APIME</name>
<sequence>MLSERIKYAMDHLSHKQHISLLARPNWRRIQKKHVHILPRPYSIRRSALKARASKRIKVMAQPKHVTKKYDPAKAPPLFPRIHPKTLAAKTTKRINDLALPTKRTLLANMRFPTSANIASTLLRVQKSRYRRYRFFCNARQQREMKRKQRILAKLRRAIKPDEWEHHMEVLEILSAPKVPPKPRPIKKKKWRPFNVRRLEELATPPAREMPVGRDPFKVPITALTYKISKRLLKIAFPKVPTEIMPPRVPGQVSPAALKAVGTYFSNFFPSSLFLSFSLSLPPPRFQLATQRGRKIFDGSRRACLLKTGVGKWPSWKVPLFESFPRDLTFAFGWRRSV</sequence>
<reference evidence="3" key="2">
    <citation type="submission" date="2025-04" db="UniProtKB">
        <authorList>
            <consortium name="RefSeq"/>
        </authorList>
    </citation>
    <scope>IDENTIFICATION</scope>
    <source>
        <strain evidence="3">DH4</strain>
        <tissue evidence="3">Whole body</tissue>
    </source>
</reference>
<dbReference type="Pfam" id="PF14912">
    <property type="entry name" value="THEG"/>
    <property type="match status" value="2"/>
</dbReference>
<accession>A0A7M7M0C7</accession>
<evidence type="ECO:0000313" key="3">
    <source>
        <dbReference type="RefSeq" id="XP_016766266.2"/>
    </source>
</evidence>
<dbReference type="Proteomes" id="UP000005203">
    <property type="component" value="Linkage group LG2"/>
</dbReference>
<gene>
    <name evidence="1" type="primary">408660</name>
    <name evidence="3" type="synonym">LOC408660</name>
</gene>
<dbReference type="RefSeq" id="XP_016766266.2">
    <property type="nucleotide sequence ID" value="XM_016910777.2"/>
</dbReference>
<accession>A0A8B7KH74</accession>
<dbReference type="InterPro" id="IPR006623">
    <property type="entry name" value="THEG"/>
</dbReference>
<protein>
    <submittedName>
        <fullName evidence="3">Uncharacterized protein LOC408660 isoform X1</fullName>
    </submittedName>
</protein>
<reference evidence="1" key="1">
    <citation type="submission" date="2021-01" db="UniProtKB">
        <authorList>
            <consortium name="EnsemblMetazoa"/>
        </authorList>
    </citation>
    <scope>IDENTIFICATION</scope>
    <source>
        <strain evidence="1">DH4</strain>
    </source>
</reference>
<dbReference type="SMART" id="SM00705">
    <property type="entry name" value="THEG"/>
    <property type="match status" value="4"/>
</dbReference>
<organism evidence="1">
    <name type="scientific">Apis mellifera</name>
    <name type="common">Honeybee</name>
    <dbReference type="NCBI Taxonomy" id="7460"/>
    <lineage>
        <taxon>Eukaryota</taxon>
        <taxon>Metazoa</taxon>
        <taxon>Ecdysozoa</taxon>
        <taxon>Arthropoda</taxon>
        <taxon>Hexapoda</taxon>
        <taxon>Insecta</taxon>
        <taxon>Pterygota</taxon>
        <taxon>Neoptera</taxon>
        <taxon>Endopterygota</taxon>
        <taxon>Hymenoptera</taxon>
        <taxon>Apocrita</taxon>
        <taxon>Aculeata</taxon>
        <taxon>Apoidea</taxon>
        <taxon>Anthophila</taxon>
        <taxon>Apidae</taxon>
        <taxon>Apis</taxon>
    </lineage>
</organism>
<dbReference type="AlphaFoldDB" id="A0A7M7M0C7"/>